<dbReference type="Pfam" id="PF15753">
    <property type="entry name" value="BLOC1S3"/>
    <property type="match status" value="1"/>
</dbReference>
<accession>A0A482W9D9</accession>
<comment type="similarity">
    <text evidence="1">Belongs to the BLOC1S3 family.</text>
</comment>
<dbReference type="InterPro" id="IPR017245">
    <property type="entry name" value="BLOC-1_complex_su-3"/>
</dbReference>
<evidence type="ECO:0000256" key="1">
    <source>
        <dbReference type="ARBA" id="ARBA00008942"/>
    </source>
</evidence>
<dbReference type="OrthoDB" id="5984572at2759"/>
<evidence type="ECO:0000313" key="4">
    <source>
        <dbReference type="EMBL" id="RZC41790.1"/>
    </source>
</evidence>
<proteinExistence type="inferred from homology"/>
<name>A0A482W9D9_ASBVE</name>
<comment type="caution">
    <text evidence="4">The sequence shown here is derived from an EMBL/GenBank/DDBJ whole genome shotgun (WGS) entry which is preliminary data.</text>
</comment>
<feature type="region of interest" description="Disordered" evidence="3">
    <location>
        <begin position="1"/>
        <end position="47"/>
    </location>
</feature>
<reference evidence="4 5" key="1">
    <citation type="submission" date="2017-03" db="EMBL/GenBank/DDBJ databases">
        <title>Genome of the blue death feigning beetle - Asbolus verrucosus.</title>
        <authorList>
            <person name="Rider S.D."/>
        </authorList>
    </citation>
    <scope>NUCLEOTIDE SEQUENCE [LARGE SCALE GENOMIC DNA]</scope>
    <source>
        <strain evidence="4">Butters</strain>
        <tissue evidence="4">Head and leg muscle</tissue>
    </source>
</reference>
<evidence type="ECO:0000256" key="3">
    <source>
        <dbReference type="SAM" id="MobiDB-lite"/>
    </source>
</evidence>
<dbReference type="GO" id="GO:0031083">
    <property type="term" value="C:BLOC-1 complex"/>
    <property type="evidence" value="ECO:0007669"/>
    <property type="project" value="TreeGrafter"/>
</dbReference>
<dbReference type="PANTHER" id="PTHR31974:SF2">
    <property type="entry name" value="BIOGENESIS OF LYSOSOME-RELATED ORGANELLES COMPLEX 1 SUBUNIT 3"/>
    <property type="match status" value="1"/>
</dbReference>
<dbReference type="EMBL" id="QDEB01013992">
    <property type="protein sequence ID" value="RZC41790.1"/>
    <property type="molecule type" value="Genomic_DNA"/>
</dbReference>
<gene>
    <name evidence="4" type="ORF">BDFB_004872</name>
</gene>
<sequence>MNKPIIISGEASETESEDEAPKNAPLALTSSIQGAVVTGEDSESENENDASICSAVSALNETHSVDNAFKRDHCDKYDSLLHQKLRECNGKLHHDIECFCQNIVGEAGKSLTSIDQHLIKSQLTLQNAVTSLKSLSANSLAIKNKLQSLLSAQFIPNIKVDK</sequence>
<organism evidence="4 5">
    <name type="scientific">Asbolus verrucosus</name>
    <name type="common">Desert ironclad beetle</name>
    <dbReference type="NCBI Taxonomy" id="1661398"/>
    <lineage>
        <taxon>Eukaryota</taxon>
        <taxon>Metazoa</taxon>
        <taxon>Ecdysozoa</taxon>
        <taxon>Arthropoda</taxon>
        <taxon>Hexapoda</taxon>
        <taxon>Insecta</taxon>
        <taxon>Pterygota</taxon>
        <taxon>Neoptera</taxon>
        <taxon>Endopterygota</taxon>
        <taxon>Coleoptera</taxon>
        <taxon>Polyphaga</taxon>
        <taxon>Cucujiformia</taxon>
        <taxon>Tenebrionidae</taxon>
        <taxon>Pimeliinae</taxon>
        <taxon>Asbolus</taxon>
    </lineage>
</organism>
<protein>
    <recommendedName>
        <fullName evidence="2">Biogenesis of lysosome-related organelles complex 1 subunit 3</fullName>
    </recommendedName>
</protein>
<dbReference type="PANTHER" id="PTHR31974">
    <property type="entry name" value="BIOGENESIS OF LYSOSOME-RELATED ORGANELLES COMPLEX 1 SUBUNIT 3"/>
    <property type="match status" value="1"/>
</dbReference>
<keyword evidence="5" id="KW-1185">Reference proteome</keyword>
<dbReference type="AlphaFoldDB" id="A0A482W9D9"/>
<evidence type="ECO:0000313" key="5">
    <source>
        <dbReference type="Proteomes" id="UP000292052"/>
    </source>
</evidence>
<dbReference type="Proteomes" id="UP000292052">
    <property type="component" value="Unassembled WGS sequence"/>
</dbReference>
<evidence type="ECO:0000256" key="2">
    <source>
        <dbReference type="ARBA" id="ARBA00019581"/>
    </source>
</evidence>